<dbReference type="Proteomes" id="UP000029481">
    <property type="component" value="Chromosome"/>
</dbReference>
<dbReference type="KEGG" id="cnt:JT31_05745"/>
<protein>
    <submittedName>
        <fullName evidence="1">Uncharacterized protein</fullName>
    </submittedName>
</protein>
<keyword evidence="2" id="KW-1185">Reference proteome</keyword>
<name>A0A089PYS4_9ENTR</name>
<proteinExistence type="predicted"/>
<accession>A0A089PYS4</accession>
<evidence type="ECO:0000313" key="2">
    <source>
        <dbReference type="Proteomes" id="UP000029481"/>
    </source>
</evidence>
<reference evidence="1 2" key="1">
    <citation type="submission" date="2014-09" db="EMBL/GenBank/DDBJ databases">
        <title>Cedecea neteri SSMD04 Genome Sequencing.</title>
        <authorList>
            <person name="Tan J.-Y."/>
        </authorList>
    </citation>
    <scope>NUCLEOTIDE SEQUENCE [LARGE SCALE GENOMIC DNA]</scope>
    <source>
        <strain evidence="1 2">SSMD04</strain>
    </source>
</reference>
<sequence length="85" mass="10064">MLTEVNSVSHAEKKCGFYKVYPNVLKRIKSYQIKFNSMIFMYKFIKNRKNIVYYSPAEEKMKFFLTGANCETDPPTGFPHNRPEQ</sequence>
<evidence type="ECO:0000313" key="1">
    <source>
        <dbReference type="EMBL" id="AIR04136.1"/>
    </source>
</evidence>
<dbReference type="EMBL" id="CP009451">
    <property type="protein sequence ID" value="AIR04136.1"/>
    <property type="molecule type" value="Genomic_DNA"/>
</dbReference>
<gene>
    <name evidence="1" type="ORF">JT31_05745</name>
</gene>
<dbReference type="AlphaFoldDB" id="A0A089PYS4"/>
<organism evidence="1 2">
    <name type="scientific">Cedecea neteri</name>
    <dbReference type="NCBI Taxonomy" id="158822"/>
    <lineage>
        <taxon>Bacteria</taxon>
        <taxon>Pseudomonadati</taxon>
        <taxon>Pseudomonadota</taxon>
        <taxon>Gammaproteobacteria</taxon>
        <taxon>Enterobacterales</taxon>
        <taxon>Enterobacteriaceae</taxon>
        <taxon>Cedecea</taxon>
    </lineage>
</organism>